<dbReference type="PATRIC" id="fig|1656095.3.peg.4578"/>
<sequence length="96" mass="10637">MAKKPLERPEIVKPGGTEGEERTRLTNFNTKKRTTSEAPKTVRMTAAEKMMAQELVEQVQALTHKNITLSTILRAGLYMAQAGGADKVLKVIKENI</sequence>
<keyword evidence="3" id="KW-1185">Reference proteome</keyword>
<dbReference type="RefSeq" id="WP_048888154.1">
    <property type="nucleotide sequence ID" value="NZ_LFEJ01000017.1"/>
</dbReference>
<dbReference type="AlphaFoldDB" id="A0A0J8VLN2"/>
<comment type="caution">
    <text evidence="2">The sequence shown here is derived from an EMBL/GenBank/DDBJ whole genome shotgun (WGS) entry which is preliminary data.</text>
</comment>
<evidence type="ECO:0000256" key="1">
    <source>
        <dbReference type="SAM" id="MobiDB-lite"/>
    </source>
</evidence>
<gene>
    <name evidence="2" type="ORF">ACH50_13520</name>
</gene>
<reference evidence="2 3" key="1">
    <citation type="submission" date="2015-06" db="EMBL/GenBank/DDBJ databases">
        <title>Genome sequencing of Cronobacter sp. strain DJ34 isolated from petroleum contaminated sludge of Duliajan Oil Fields, Assam, India.</title>
        <authorList>
            <person name="Pal S."/>
            <person name="Banerjee T.D."/>
            <person name="Roy A."/>
            <person name="Sar P."/>
            <person name="Kazy S.K."/>
        </authorList>
    </citation>
    <scope>NUCLEOTIDE SEQUENCE [LARGE SCALE GENOMIC DNA]</scope>
    <source>
        <strain evidence="2 3">DJ34</strain>
    </source>
</reference>
<feature type="region of interest" description="Disordered" evidence="1">
    <location>
        <begin position="1"/>
        <end position="39"/>
    </location>
</feature>
<dbReference type="Proteomes" id="UP000037315">
    <property type="component" value="Unassembled WGS sequence"/>
</dbReference>
<proteinExistence type="predicted"/>
<dbReference type="EMBL" id="LFEJ01000017">
    <property type="protein sequence ID" value="KMV34061.1"/>
    <property type="molecule type" value="Genomic_DNA"/>
</dbReference>
<evidence type="ECO:0000313" key="2">
    <source>
        <dbReference type="EMBL" id="KMV34061.1"/>
    </source>
</evidence>
<accession>A0A0J8VLN2</accession>
<evidence type="ECO:0000313" key="3">
    <source>
        <dbReference type="Proteomes" id="UP000037315"/>
    </source>
</evidence>
<name>A0A0J8VLN2_9ENTR</name>
<protein>
    <submittedName>
        <fullName evidence="2">Uncharacterized protein</fullName>
    </submittedName>
</protein>
<feature type="compositionally biased region" description="Basic and acidic residues" evidence="1">
    <location>
        <begin position="1"/>
        <end position="11"/>
    </location>
</feature>
<organism evidence="2 3">
    <name type="scientific">Franconibacter pulveris</name>
    <dbReference type="NCBI Taxonomy" id="435910"/>
    <lineage>
        <taxon>Bacteria</taxon>
        <taxon>Pseudomonadati</taxon>
        <taxon>Pseudomonadota</taxon>
        <taxon>Gammaproteobacteria</taxon>
        <taxon>Enterobacterales</taxon>
        <taxon>Enterobacteriaceae</taxon>
        <taxon>Franconibacter</taxon>
    </lineage>
</organism>